<feature type="transmembrane region" description="Helical" evidence="7">
    <location>
        <begin position="139"/>
        <end position="159"/>
    </location>
</feature>
<sequence length="349" mass="37220">MTISPSSIEQVIPGQGAMAQPSAAPGRAKRRRFRFIANAKAATGLVILGVYCLFAVIGPWVAPYDPDARSSDVLQAPSATHWFGTTHLGQDIFSQILVGARSVMVVGLVAGVLATILSILIGVTAGYIGGAADEGLSALSNVFLVIPALPLIIIVTSIVEQASDTLVALIIGFTSWAWGARVLRAQTLSLRRRDYVEAARATGERTWRIILFEILPNLTAIIASGFVGTVIFAVMSEITLAFIGISSISSWNWGTILFWAQGQQALAQGAWWWFVPAGLAIALLGTALALINFGIDEFVSPRLRSAGKTRIRTADGRTLRMRVGFTPVLAPTPSVPTPRAATTREDVVR</sequence>
<evidence type="ECO:0000256" key="1">
    <source>
        <dbReference type="ARBA" id="ARBA00004651"/>
    </source>
</evidence>
<dbReference type="Pfam" id="PF00528">
    <property type="entry name" value="BPD_transp_1"/>
    <property type="match status" value="1"/>
</dbReference>
<name>A0A561WVZ4_9ACTN</name>
<dbReference type="GO" id="GO:0071916">
    <property type="term" value="F:dipeptide transmembrane transporter activity"/>
    <property type="evidence" value="ECO:0007669"/>
    <property type="project" value="TreeGrafter"/>
</dbReference>
<evidence type="ECO:0000259" key="8">
    <source>
        <dbReference type="PROSITE" id="PS50928"/>
    </source>
</evidence>
<dbReference type="InterPro" id="IPR000515">
    <property type="entry name" value="MetI-like"/>
</dbReference>
<comment type="similarity">
    <text evidence="7">Belongs to the binding-protein-dependent transport system permease family.</text>
</comment>
<dbReference type="SUPFAM" id="SSF161098">
    <property type="entry name" value="MetI-like"/>
    <property type="match status" value="1"/>
</dbReference>
<dbReference type="GO" id="GO:0005886">
    <property type="term" value="C:plasma membrane"/>
    <property type="evidence" value="ECO:0007669"/>
    <property type="project" value="UniProtKB-SubCell"/>
</dbReference>
<comment type="subcellular location">
    <subcellularLocation>
        <location evidence="1 7">Cell membrane</location>
        <topology evidence="1 7">Multi-pass membrane protein</topology>
    </subcellularLocation>
</comment>
<evidence type="ECO:0000256" key="7">
    <source>
        <dbReference type="RuleBase" id="RU363032"/>
    </source>
</evidence>
<evidence type="ECO:0000256" key="4">
    <source>
        <dbReference type="ARBA" id="ARBA00022692"/>
    </source>
</evidence>
<dbReference type="PROSITE" id="PS50928">
    <property type="entry name" value="ABC_TM1"/>
    <property type="match status" value="1"/>
</dbReference>
<keyword evidence="2 7" id="KW-0813">Transport</keyword>
<dbReference type="EMBL" id="VIXA01000001">
    <property type="protein sequence ID" value="TWG28030.1"/>
    <property type="molecule type" value="Genomic_DNA"/>
</dbReference>
<comment type="caution">
    <text evidence="9">The sequence shown here is derived from an EMBL/GenBank/DDBJ whole genome shotgun (WGS) entry which is preliminary data.</text>
</comment>
<evidence type="ECO:0000256" key="6">
    <source>
        <dbReference type="ARBA" id="ARBA00023136"/>
    </source>
</evidence>
<keyword evidence="6 7" id="KW-0472">Membrane</keyword>
<feature type="domain" description="ABC transmembrane type-1" evidence="8">
    <location>
        <begin position="104"/>
        <end position="292"/>
    </location>
</feature>
<feature type="transmembrane region" description="Helical" evidence="7">
    <location>
        <begin position="165"/>
        <end position="183"/>
    </location>
</feature>
<feature type="transmembrane region" description="Helical" evidence="7">
    <location>
        <begin position="240"/>
        <end position="259"/>
    </location>
</feature>
<dbReference type="CDD" id="cd06261">
    <property type="entry name" value="TM_PBP2"/>
    <property type="match status" value="1"/>
</dbReference>
<evidence type="ECO:0000256" key="2">
    <source>
        <dbReference type="ARBA" id="ARBA00022448"/>
    </source>
</evidence>
<feature type="transmembrane region" description="Helical" evidence="7">
    <location>
        <begin position="39"/>
        <end position="62"/>
    </location>
</feature>
<feature type="transmembrane region" description="Helical" evidence="7">
    <location>
        <begin position="103"/>
        <end position="127"/>
    </location>
</feature>
<dbReference type="Pfam" id="PF12911">
    <property type="entry name" value="OppC_N"/>
    <property type="match status" value="1"/>
</dbReference>
<proteinExistence type="inferred from homology"/>
<dbReference type="InterPro" id="IPR050366">
    <property type="entry name" value="BP-dependent_transpt_permease"/>
</dbReference>
<feature type="transmembrane region" description="Helical" evidence="7">
    <location>
        <begin position="210"/>
        <end position="234"/>
    </location>
</feature>
<evidence type="ECO:0000313" key="10">
    <source>
        <dbReference type="Proteomes" id="UP000319927"/>
    </source>
</evidence>
<dbReference type="InterPro" id="IPR035906">
    <property type="entry name" value="MetI-like_sf"/>
</dbReference>
<keyword evidence="4 7" id="KW-0812">Transmembrane</keyword>
<dbReference type="InterPro" id="IPR025966">
    <property type="entry name" value="OppC_N"/>
</dbReference>
<feature type="transmembrane region" description="Helical" evidence="7">
    <location>
        <begin position="271"/>
        <end position="295"/>
    </location>
</feature>
<dbReference type="PANTHER" id="PTHR43386:SF1">
    <property type="entry name" value="D,D-DIPEPTIDE TRANSPORT SYSTEM PERMEASE PROTEIN DDPC-RELATED"/>
    <property type="match status" value="1"/>
</dbReference>
<evidence type="ECO:0000313" key="9">
    <source>
        <dbReference type="EMBL" id="TWG28030.1"/>
    </source>
</evidence>
<dbReference type="Proteomes" id="UP000319927">
    <property type="component" value="Unassembled WGS sequence"/>
</dbReference>
<reference evidence="9 10" key="1">
    <citation type="submission" date="2019-06" db="EMBL/GenBank/DDBJ databases">
        <title>Sequencing the genomes of 1000 actinobacteria strains.</title>
        <authorList>
            <person name="Klenk H.-P."/>
        </authorList>
    </citation>
    <scope>NUCLEOTIDE SEQUENCE [LARGE SCALE GENOMIC DNA]</scope>
    <source>
        <strain evidence="9 10">DSM 102131</strain>
    </source>
</reference>
<accession>A0A561WVZ4</accession>
<dbReference type="Gene3D" id="1.10.3720.10">
    <property type="entry name" value="MetI-like"/>
    <property type="match status" value="1"/>
</dbReference>
<keyword evidence="3" id="KW-1003">Cell membrane</keyword>
<keyword evidence="10" id="KW-1185">Reference proteome</keyword>
<dbReference type="AlphaFoldDB" id="A0A561WVZ4"/>
<organism evidence="9 10">
    <name type="scientific">Micromonospora palomenae</name>
    <dbReference type="NCBI Taxonomy" id="1461247"/>
    <lineage>
        <taxon>Bacteria</taxon>
        <taxon>Bacillati</taxon>
        <taxon>Actinomycetota</taxon>
        <taxon>Actinomycetes</taxon>
        <taxon>Micromonosporales</taxon>
        <taxon>Micromonosporaceae</taxon>
        <taxon>Micromonospora</taxon>
    </lineage>
</organism>
<dbReference type="PANTHER" id="PTHR43386">
    <property type="entry name" value="OLIGOPEPTIDE TRANSPORT SYSTEM PERMEASE PROTEIN APPC"/>
    <property type="match status" value="1"/>
</dbReference>
<evidence type="ECO:0000256" key="5">
    <source>
        <dbReference type="ARBA" id="ARBA00022989"/>
    </source>
</evidence>
<gene>
    <name evidence="9" type="ORF">FHX75_111181</name>
</gene>
<dbReference type="RefSeq" id="WP_211364342.1">
    <property type="nucleotide sequence ID" value="NZ_VIXA01000001.1"/>
</dbReference>
<evidence type="ECO:0000256" key="3">
    <source>
        <dbReference type="ARBA" id="ARBA00022475"/>
    </source>
</evidence>
<protein>
    <submittedName>
        <fullName evidence="9">Peptide/nickel transport system permease protein</fullName>
    </submittedName>
</protein>
<keyword evidence="5 7" id="KW-1133">Transmembrane helix</keyword>